<dbReference type="GO" id="GO:0004368">
    <property type="term" value="F:glycerol-3-phosphate dehydrogenase (quinone) activity"/>
    <property type="evidence" value="ECO:0007669"/>
    <property type="project" value="InterPro"/>
</dbReference>
<feature type="region of interest" description="Disordered" evidence="6">
    <location>
        <begin position="358"/>
        <end position="378"/>
    </location>
</feature>
<dbReference type="Pfam" id="PF16901">
    <property type="entry name" value="DAO_C"/>
    <property type="match status" value="1"/>
</dbReference>
<dbReference type="EMBL" id="CAFBRX010000031">
    <property type="protein sequence ID" value="CAB5116945.1"/>
    <property type="molecule type" value="Genomic_DNA"/>
</dbReference>
<feature type="compositionally biased region" description="Basic and acidic residues" evidence="6">
    <location>
        <begin position="362"/>
        <end position="371"/>
    </location>
</feature>
<dbReference type="EMBL" id="CAEZZV010000001">
    <property type="protein sequence ID" value="CAB4766741.1"/>
    <property type="molecule type" value="Genomic_DNA"/>
</dbReference>
<evidence type="ECO:0000256" key="2">
    <source>
        <dbReference type="ARBA" id="ARBA00007330"/>
    </source>
</evidence>
<dbReference type="Gene3D" id="3.30.9.10">
    <property type="entry name" value="D-Amino Acid Oxidase, subunit A, domain 2"/>
    <property type="match status" value="1"/>
</dbReference>
<name>A0A6J6FTN0_9ZZZZ</name>
<feature type="domain" description="Alpha-glycerophosphate oxidase C-terminal" evidence="8">
    <location>
        <begin position="458"/>
        <end position="559"/>
    </location>
</feature>
<comment type="similarity">
    <text evidence="2">Belongs to the FAD-dependent glycerol-3-phosphate dehydrogenase family.</text>
</comment>
<gene>
    <name evidence="9" type="ORF">UFOPK1421_00689</name>
    <name evidence="10" type="ORF">UFOPK1820_00150</name>
    <name evidence="11" type="ORF">UFOPK1960_01120</name>
    <name evidence="12" type="ORF">UFOPK2921_00012</name>
    <name evidence="13" type="ORF">UFOPK4422_00456</name>
</gene>
<dbReference type="GO" id="GO:0046168">
    <property type="term" value="P:glycerol-3-phosphate catabolic process"/>
    <property type="evidence" value="ECO:0007669"/>
    <property type="project" value="TreeGrafter"/>
</dbReference>
<dbReference type="Gene3D" id="3.50.50.60">
    <property type="entry name" value="FAD/NAD(P)-binding domain"/>
    <property type="match status" value="1"/>
</dbReference>
<dbReference type="SUPFAM" id="SSF51905">
    <property type="entry name" value="FAD/NAD(P)-binding domain"/>
    <property type="match status" value="1"/>
</dbReference>
<dbReference type="PANTHER" id="PTHR11985">
    <property type="entry name" value="GLYCEROL-3-PHOSPHATE DEHYDROGENASE"/>
    <property type="match status" value="1"/>
</dbReference>
<dbReference type="Pfam" id="PF01266">
    <property type="entry name" value="DAO"/>
    <property type="match status" value="1"/>
</dbReference>
<evidence type="ECO:0000256" key="4">
    <source>
        <dbReference type="ARBA" id="ARBA00022827"/>
    </source>
</evidence>
<evidence type="ECO:0000313" key="11">
    <source>
        <dbReference type="EMBL" id="CAB4638108.1"/>
    </source>
</evidence>
<dbReference type="PANTHER" id="PTHR11985:SF15">
    <property type="entry name" value="GLYCEROL-3-PHOSPHATE DEHYDROGENASE, MITOCHONDRIAL"/>
    <property type="match status" value="1"/>
</dbReference>
<dbReference type="InterPro" id="IPR000447">
    <property type="entry name" value="G3P_DH_FAD-dep"/>
</dbReference>
<evidence type="ECO:0000256" key="3">
    <source>
        <dbReference type="ARBA" id="ARBA00022630"/>
    </source>
</evidence>
<keyword evidence="4" id="KW-0274">FAD</keyword>
<protein>
    <submittedName>
        <fullName evidence="10">Unannotated protein</fullName>
    </submittedName>
</protein>
<evidence type="ECO:0000256" key="5">
    <source>
        <dbReference type="ARBA" id="ARBA00023002"/>
    </source>
</evidence>
<dbReference type="EMBL" id="CAEZSL010000062">
    <property type="protein sequence ID" value="CAB4541854.1"/>
    <property type="molecule type" value="Genomic_DNA"/>
</dbReference>
<dbReference type="AlphaFoldDB" id="A0A6J6FTN0"/>
<reference evidence="10" key="1">
    <citation type="submission" date="2020-05" db="EMBL/GenBank/DDBJ databases">
        <authorList>
            <person name="Chiriac C."/>
            <person name="Salcher M."/>
            <person name="Ghai R."/>
            <person name="Kavagutti S V."/>
        </authorList>
    </citation>
    <scope>NUCLEOTIDE SEQUENCE</scope>
</reference>
<keyword evidence="3" id="KW-0285">Flavoprotein</keyword>
<dbReference type="Gene3D" id="1.10.8.870">
    <property type="entry name" value="Alpha-glycerophosphate oxidase, cap domain"/>
    <property type="match status" value="1"/>
</dbReference>
<accession>A0A6J6FTN0</accession>
<evidence type="ECO:0000313" key="10">
    <source>
        <dbReference type="EMBL" id="CAB4591029.1"/>
    </source>
</evidence>
<evidence type="ECO:0000256" key="6">
    <source>
        <dbReference type="SAM" id="MobiDB-lite"/>
    </source>
</evidence>
<feature type="domain" description="FAD dependent oxidoreductase" evidence="7">
    <location>
        <begin position="20"/>
        <end position="417"/>
    </location>
</feature>
<dbReference type="EMBL" id="CAEZVL010000199">
    <property type="protein sequence ID" value="CAB4638108.1"/>
    <property type="molecule type" value="Genomic_DNA"/>
</dbReference>
<comment type="cofactor">
    <cofactor evidence="1">
        <name>FAD</name>
        <dbReference type="ChEBI" id="CHEBI:57692"/>
    </cofactor>
</comment>
<dbReference type="InterPro" id="IPR038299">
    <property type="entry name" value="DAO_C_sf"/>
</dbReference>
<dbReference type="InterPro" id="IPR031656">
    <property type="entry name" value="DAO_C"/>
</dbReference>
<evidence type="ECO:0000259" key="8">
    <source>
        <dbReference type="Pfam" id="PF16901"/>
    </source>
</evidence>
<dbReference type="InterPro" id="IPR006076">
    <property type="entry name" value="FAD-dep_OxRdtase"/>
</dbReference>
<evidence type="ECO:0000313" key="13">
    <source>
        <dbReference type="EMBL" id="CAB5116945.1"/>
    </source>
</evidence>
<dbReference type="InterPro" id="IPR036188">
    <property type="entry name" value="FAD/NAD-bd_sf"/>
</dbReference>
<sequence length="585" mass="63433">MNTSGSAFTLTRTIDETNFDVAIIGGGITGICVAREAASRGLKTILFERDDFGSGTSSATTKYIHGGIRYLEQYDIAVVRESLRERRVLALGAPHLVQQTRFIMPAWRWSKPPTALIGAGVLLYDTLAFDRNLKAPDSLRIPHPRWLSRARLLAAVPWLDQTGLQGAFAYHDTLNIHPERLLLAYAKSAAGAGAVLMNHVRVDGFISTNSERMVIQGVEVTDLLSGESQRVLAKVVINAAGPWIDKVLGKLARGTGVGVDRSKGVHILTRPLGGPGRVTDAVFARAQSGRHVIVSPWMGKSFIGPTDTPIAGDESSVVVDPSDVEIILDTVNSTMRAEEKKLTAADVEMTTVGVRPLIRATHAKDSGSKDDGPDDTETYSASRAHELYHHVDHGVDNLWSIGGGKWTTGRATAEEMVDALLTNELKGAHSRFFDSRATAAAGTFAWAEDAEPFIVDAARSMKILGIPYDIGEHIARLYGTEWTRIANIVEQSPLSAARLVADCLDIEAQIIFAVADEGARTLSDIVDRRLVIGTLGPVSDDTLRRVAIIAGPLLGWDEAVIEDQVRHESNRRAVISMHWRTPVEG</sequence>
<keyword evidence="5" id="KW-0560">Oxidoreductase</keyword>
<proteinExistence type="inferred from homology"/>
<evidence type="ECO:0000256" key="1">
    <source>
        <dbReference type="ARBA" id="ARBA00001974"/>
    </source>
</evidence>
<evidence type="ECO:0000259" key="7">
    <source>
        <dbReference type="Pfam" id="PF01266"/>
    </source>
</evidence>
<dbReference type="PRINTS" id="PR01001">
    <property type="entry name" value="FADG3PDH"/>
</dbReference>
<evidence type="ECO:0000313" key="9">
    <source>
        <dbReference type="EMBL" id="CAB4541854.1"/>
    </source>
</evidence>
<dbReference type="EMBL" id="CAEZUK010000013">
    <property type="protein sequence ID" value="CAB4591029.1"/>
    <property type="molecule type" value="Genomic_DNA"/>
</dbReference>
<evidence type="ECO:0000313" key="12">
    <source>
        <dbReference type="EMBL" id="CAB4766741.1"/>
    </source>
</evidence>
<organism evidence="10">
    <name type="scientific">freshwater metagenome</name>
    <dbReference type="NCBI Taxonomy" id="449393"/>
    <lineage>
        <taxon>unclassified sequences</taxon>
        <taxon>metagenomes</taxon>
        <taxon>ecological metagenomes</taxon>
    </lineage>
</organism>